<dbReference type="InterPro" id="IPR041698">
    <property type="entry name" value="Methyltransf_25"/>
</dbReference>
<dbReference type="Proteomes" id="UP001500936">
    <property type="component" value="Unassembled WGS sequence"/>
</dbReference>
<keyword evidence="3" id="KW-1185">Reference proteome</keyword>
<feature type="domain" description="Methyltransferase" evidence="1">
    <location>
        <begin position="2"/>
        <end position="94"/>
    </location>
</feature>
<organism evidence="2 3">
    <name type="scientific">Nibrella viscosa</name>
    <dbReference type="NCBI Taxonomy" id="1084524"/>
    <lineage>
        <taxon>Bacteria</taxon>
        <taxon>Pseudomonadati</taxon>
        <taxon>Bacteroidota</taxon>
        <taxon>Cytophagia</taxon>
        <taxon>Cytophagales</taxon>
        <taxon>Spirosomataceae</taxon>
        <taxon>Nibrella</taxon>
    </lineage>
</organism>
<evidence type="ECO:0000313" key="3">
    <source>
        <dbReference type="Proteomes" id="UP001500936"/>
    </source>
</evidence>
<comment type="caution">
    <text evidence="2">The sequence shown here is derived from an EMBL/GenBank/DDBJ whole genome shotgun (WGS) entry which is preliminary data.</text>
</comment>
<proteinExistence type="predicted"/>
<dbReference type="Pfam" id="PF13649">
    <property type="entry name" value="Methyltransf_25"/>
    <property type="match status" value="1"/>
</dbReference>
<dbReference type="EMBL" id="BAABHB010000001">
    <property type="protein sequence ID" value="GAA4395574.1"/>
    <property type="molecule type" value="Genomic_DNA"/>
</dbReference>
<sequence>MIGGGSGWLLREVLRRCKPRQIIYIEASARMLAKARKAVQEDGRVVFRLGNETVINPSERVDVVITPFFLDLFTEERLATSIVLRLRQTLKAGGLWLVSDFVQTNSWWQRLLLKVMYVFFGLTAGIEARRWPNWPRLLQQSGLQSGEQQERVSGQVITGWWAAS</sequence>
<dbReference type="CDD" id="cd02440">
    <property type="entry name" value="AdoMet_MTases"/>
    <property type="match status" value="1"/>
</dbReference>
<name>A0ABP8JT24_9BACT</name>
<dbReference type="SUPFAM" id="SSF53335">
    <property type="entry name" value="S-adenosyl-L-methionine-dependent methyltransferases"/>
    <property type="match status" value="1"/>
</dbReference>
<accession>A0ABP8JT24</accession>
<reference evidence="3" key="1">
    <citation type="journal article" date="2019" name="Int. J. Syst. Evol. Microbiol.">
        <title>The Global Catalogue of Microorganisms (GCM) 10K type strain sequencing project: providing services to taxonomists for standard genome sequencing and annotation.</title>
        <authorList>
            <consortium name="The Broad Institute Genomics Platform"/>
            <consortium name="The Broad Institute Genome Sequencing Center for Infectious Disease"/>
            <person name="Wu L."/>
            <person name="Ma J."/>
        </authorList>
    </citation>
    <scope>NUCLEOTIDE SEQUENCE [LARGE SCALE GENOMIC DNA]</scope>
    <source>
        <strain evidence="3">JCM 17925</strain>
    </source>
</reference>
<dbReference type="InterPro" id="IPR029063">
    <property type="entry name" value="SAM-dependent_MTases_sf"/>
</dbReference>
<protein>
    <recommendedName>
        <fullName evidence="1">Methyltransferase domain-containing protein</fullName>
    </recommendedName>
</protein>
<gene>
    <name evidence="2" type="ORF">GCM10023187_02650</name>
</gene>
<evidence type="ECO:0000259" key="1">
    <source>
        <dbReference type="Pfam" id="PF13649"/>
    </source>
</evidence>
<dbReference type="Gene3D" id="3.40.50.150">
    <property type="entry name" value="Vaccinia Virus protein VP39"/>
    <property type="match status" value="1"/>
</dbReference>
<evidence type="ECO:0000313" key="2">
    <source>
        <dbReference type="EMBL" id="GAA4395574.1"/>
    </source>
</evidence>